<proteinExistence type="predicted"/>
<reference evidence="1" key="1">
    <citation type="submission" date="2021-05" db="EMBL/GenBank/DDBJ databases">
        <authorList>
            <person name="Alioto T."/>
            <person name="Alioto T."/>
            <person name="Gomez Garrido J."/>
        </authorList>
    </citation>
    <scope>NUCLEOTIDE SEQUENCE</scope>
</reference>
<organism evidence="1">
    <name type="scientific">Culex pipiens</name>
    <name type="common">House mosquito</name>
    <dbReference type="NCBI Taxonomy" id="7175"/>
    <lineage>
        <taxon>Eukaryota</taxon>
        <taxon>Metazoa</taxon>
        <taxon>Ecdysozoa</taxon>
        <taxon>Arthropoda</taxon>
        <taxon>Hexapoda</taxon>
        <taxon>Insecta</taxon>
        <taxon>Pterygota</taxon>
        <taxon>Neoptera</taxon>
        <taxon>Endopterygota</taxon>
        <taxon>Diptera</taxon>
        <taxon>Nematocera</taxon>
        <taxon>Culicoidea</taxon>
        <taxon>Culicidae</taxon>
        <taxon>Culicinae</taxon>
        <taxon>Culicini</taxon>
        <taxon>Culex</taxon>
        <taxon>Culex</taxon>
    </lineage>
</organism>
<sequence>MWKMKMIRWFLMDFFKLLSAYVKRGVINVHWFHFLKMICKVHSLVRIHSIKILLENVVLQYVFCFYKMAANIFFCCCSEKTLQIYGYSYVGSVGCRVYKYEYF</sequence>
<name>A0A8D8HAN3_CULPI</name>
<protein>
    <submittedName>
        <fullName evidence="1">(northern house mosquito) hypothetical protein</fullName>
    </submittedName>
</protein>
<dbReference type="EMBL" id="HBUE01310821">
    <property type="protein sequence ID" value="CAG6583190.1"/>
    <property type="molecule type" value="Transcribed_RNA"/>
</dbReference>
<evidence type="ECO:0000313" key="1">
    <source>
        <dbReference type="EMBL" id="CAG6531334.1"/>
    </source>
</evidence>
<accession>A0A8D8HAN3</accession>
<dbReference type="AlphaFoldDB" id="A0A8D8HAN3"/>
<dbReference type="EMBL" id="HBUE01204565">
    <property type="protein sequence ID" value="CAG6531334.1"/>
    <property type="molecule type" value="Transcribed_RNA"/>
</dbReference>